<proteinExistence type="predicted"/>
<reference evidence="1" key="1">
    <citation type="submission" date="2019-08" db="EMBL/GenBank/DDBJ databases">
        <authorList>
            <person name="Kucharzyk K."/>
            <person name="Murdoch R.W."/>
            <person name="Higgins S."/>
            <person name="Loffler F."/>
        </authorList>
    </citation>
    <scope>NUCLEOTIDE SEQUENCE</scope>
</reference>
<evidence type="ECO:0000313" key="1">
    <source>
        <dbReference type="EMBL" id="MPN31341.1"/>
    </source>
</evidence>
<name>A0A645GWS1_9ZZZZ</name>
<dbReference type="EMBL" id="VSSQ01082833">
    <property type="protein sequence ID" value="MPN31341.1"/>
    <property type="molecule type" value="Genomic_DNA"/>
</dbReference>
<organism evidence="1">
    <name type="scientific">bioreactor metagenome</name>
    <dbReference type="NCBI Taxonomy" id="1076179"/>
    <lineage>
        <taxon>unclassified sequences</taxon>
        <taxon>metagenomes</taxon>
        <taxon>ecological metagenomes</taxon>
    </lineage>
</organism>
<gene>
    <name evidence="1" type="ORF">SDC9_178815</name>
</gene>
<dbReference type="AlphaFoldDB" id="A0A645GWS1"/>
<comment type="caution">
    <text evidence="1">The sequence shown here is derived from an EMBL/GenBank/DDBJ whole genome shotgun (WGS) entry which is preliminary data.</text>
</comment>
<protein>
    <submittedName>
        <fullName evidence="1">Uncharacterized protein</fullName>
    </submittedName>
</protein>
<sequence>MEYNRRRRIIWQVANRKPWFVAHQRGDIRVQHIRVQQLELLPKALLQQFAEAAVLLNRGEI</sequence>
<accession>A0A645GWS1</accession>